<evidence type="ECO:0000256" key="3">
    <source>
        <dbReference type="SAM" id="Coils"/>
    </source>
</evidence>
<feature type="region of interest" description="Disordered" evidence="4">
    <location>
        <begin position="183"/>
        <end position="212"/>
    </location>
</feature>
<name>A0ABQ5LRK0_9RHOB</name>
<feature type="signal peptide" evidence="5">
    <location>
        <begin position="1"/>
        <end position="29"/>
    </location>
</feature>
<evidence type="ECO:0000256" key="4">
    <source>
        <dbReference type="SAM" id="MobiDB-lite"/>
    </source>
</evidence>
<keyword evidence="7" id="KW-1185">Reference proteome</keyword>
<dbReference type="InterPro" id="IPR005632">
    <property type="entry name" value="Chaperone_Skp"/>
</dbReference>
<organism evidence="6 7">
    <name type="scientific">Sinisalibacter aestuarii</name>
    <dbReference type="NCBI Taxonomy" id="2949426"/>
    <lineage>
        <taxon>Bacteria</taxon>
        <taxon>Pseudomonadati</taxon>
        <taxon>Pseudomonadota</taxon>
        <taxon>Alphaproteobacteria</taxon>
        <taxon>Rhodobacterales</taxon>
        <taxon>Roseobacteraceae</taxon>
        <taxon>Sinisalibacter</taxon>
    </lineage>
</organism>
<evidence type="ECO:0000313" key="7">
    <source>
        <dbReference type="Proteomes" id="UP001144205"/>
    </source>
</evidence>
<evidence type="ECO:0000313" key="6">
    <source>
        <dbReference type="EMBL" id="GKY87619.1"/>
    </source>
</evidence>
<dbReference type="Gene3D" id="3.30.910.20">
    <property type="entry name" value="Skp domain"/>
    <property type="match status" value="1"/>
</dbReference>
<comment type="similarity">
    <text evidence="1">Belongs to the Skp family.</text>
</comment>
<dbReference type="SMART" id="SM00935">
    <property type="entry name" value="OmpH"/>
    <property type="match status" value="1"/>
</dbReference>
<keyword evidence="3" id="KW-0175">Coiled coil</keyword>
<accession>A0ABQ5LRK0</accession>
<sequence>MGVARSKFLAIAMLCAAIFVVAAPGMARAQELGRIVSPILTIDRDRLFSGTLFGQRVNRELEAESNAMAAETRAIEAALEDEEQQLTEQRPTLSTEEFRSLANAFDEKVQSLRAQREQAESGLRDRIEAAQAEFFDEIGPILGAMVRARGAVMILDRRAILLAATDIDITDEAIAQIDAVLGEGTPIGNDGPGETEAPAPDGNETPQDTDAQ</sequence>
<dbReference type="Pfam" id="PF03938">
    <property type="entry name" value="OmpH"/>
    <property type="match status" value="1"/>
</dbReference>
<dbReference type="EMBL" id="BROH01000003">
    <property type="protein sequence ID" value="GKY87619.1"/>
    <property type="molecule type" value="Genomic_DNA"/>
</dbReference>
<evidence type="ECO:0000256" key="5">
    <source>
        <dbReference type="SAM" id="SignalP"/>
    </source>
</evidence>
<comment type="caution">
    <text evidence="6">The sequence shown here is derived from an EMBL/GenBank/DDBJ whole genome shotgun (WGS) entry which is preliminary data.</text>
</comment>
<dbReference type="InterPro" id="IPR024930">
    <property type="entry name" value="Skp_dom_sf"/>
</dbReference>
<dbReference type="PANTHER" id="PTHR35089:SF1">
    <property type="entry name" value="CHAPERONE PROTEIN SKP"/>
    <property type="match status" value="1"/>
</dbReference>
<keyword evidence="2 5" id="KW-0732">Signal</keyword>
<evidence type="ECO:0000256" key="2">
    <source>
        <dbReference type="ARBA" id="ARBA00022729"/>
    </source>
</evidence>
<gene>
    <name evidence="6" type="ORF">STA1M1_14880</name>
</gene>
<evidence type="ECO:0000256" key="1">
    <source>
        <dbReference type="ARBA" id="ARBA00009091"/>
    </source>
</evidence>
<proteinExistence type="inferred from homology"/>
<reference evidence="6" key="1">
    <citation type="journal article" date="2023" name="Int. J. Syst. Evol. Microbiol.">
        <title>Sinisalibacter aestuarii sp. nov., isolated from estuarine sediment of the Arakawa River.</title>
        <authorList>
            <person name="Arafat S.T."/>
            <person name="Hirano S."/>
            <person name="Sato A."/>
            <person name="Takeuchi K."/>
            <person name="Yasuda T."/>
            <person name="Terahara T."/>
            <person name="Hamada M."/>
            <person name="Kobayashi T."/>
        </authorList>
    </citation>
    <scope>NUCLEOTIDE SEQUENCE</scope>
    <source>
        <strain evidence="6">B-399</strain>
    </source>
</reference>
<protein>
    <submittedName>
        <fullName evidence="6">Molecular chaperone Skp</fullName>
    </submittedName>
</protein>
<dbReference type="PANTHER" id="PTHR35089">
    <property type="entry name" value="CHAPERONE PROTEIN SKP"/>
    <property type="match status" value="1"/>
</dbReference>
<dbReference type="Proteomes" id="UP001144205">
    <property type="component" value="Unassembled WGS sequence"/>
</dbReference>
<dbReference type="SUPFAM" id="SSF111384">
    <property type="entry name" value="OmpH-like"/>
    <property type="match status" value="1"/>
</dbReference>
<feature type="chain" id="PRO_5047009038" evidence="5">
    <location>
        <begin position="30"/>
        <end position="212"/>
    </location>
</feature>
<feature type="coiled-coil region" evidence="3">
    <location>
        <begin position="69"/>
        <end position="122"/>
    </location>
</feature>